<evidence type="ECO:0000256" key="14">
    <source>
        <dbReference type="PIRSR" id="PIRSR036573-2"/>
    </source>
</evidence>
<dbReference type="FunFam" id="3.30.1490.100:FF:000001">
    <property type="entry name" value="DNA repair protein REV1"/>
    <property type="match status" value="1"/>
</dbReference>
<dbReference type="AlphaFoldDB" id="A0AAF0XV43"/>
<evidence type="ECO:0000259" key="17">
    <source>
        <dbReference type="PROSITE" id="PS50173"/>
    </source>
</evidence>
<dbReference type="GO" id="GO:0006281">
    <property type="term" value="P:DNA repair"/>
    <property type="evidence" value="ECO:0007669"/>
    <property type="project" value="UniProtKB-KW"/>
</dbReference>
<dbReference type="PANTHER" id="PTHR45990:SF1">
    <property type="entry name" value="DNA REPAIR PROTEIN REV1"/>
    <property type="match status" value="1"/>
</dbReference>
<organism evidence="18 19">
    <name type="scientific">Daucus carota subsp. sativus</name>
    <name type="common">Carrot</name>
    <dbReference type="NCBI Taxonomy" id="79200"/>
    <lineage>
        <taxon>Eukaryota</taxon>
        <taxon>Viridiplantae</taxon>
        <taxon>Streptophyta</taxon>
        <taxon>Embryophyta</taxon>
        <taxon>Tracheophyta</taxon>
        <taxon>Spermatophyta</taxon>
        <taxon>Magnoliopsida</taxon>
        <taxon>eudicotyledons</taxon>
        <taxon>Gunneridae</taxon>
        <taxon>Pentapetalae</taxon>
        <taxon>asterids</taxon>
        <taxon>campanulids</taxon>
        <taxon>Apiales</taxon>
        <taxon>Apiaceae</taxon>
        <taxon>Apioideae</taxon>
        <taxon>Scandiceae</taxon>
        <taxon>Daucinae</taxon>
        <taxon>Daucus</taxon>
        <taxon>Daucus sect. Daucus</taxon>
    </lineage>
</organism>
<dbReference type="GO" id="GO:0003887">
    <property type="term" value="F:DNA-directed DNA polymerase activity"/>
    <property type="evidence" value="ECO:0007669"/>
    <property type="project" value="InterPro"/>
</dbReference>
<dbReference type="Proteomes" id="UP000077755">
    <property type="component" value="Chromosome 9"/>
</dbReference>
<dbReference type="EC" id="2.7.7.-" evidence="13"/>
<evidence type="ECO:0000256" key="8">
    <source>
        <dbReference type="ARBA" id="ARBA00022763"/>
    </source>
</evidence>
<reference evidence="18" key="1">
    <citation type="journal article" date="2016" name="Nat. Genet.">
        <title>A high-quality carrot genome assembly provides new insights into carotenoid accumulation and asterid genome evolution.</title>
        <authorList>
            <person name="Iorizzo M."/>
            <person name="Ellison S."/>
            <person name="Senalik D."/>
            <person name="Zeng P."/>
            <person name="Satapoomin P."/>
            <person name="Huang J."/>
            <person name="Bowman M."/>
            <person name="Iovene M."/>
            <person name="Sanseverino W."/>
            <person name="Cavagnaro P."/>
            <person name="Yildiz M."/>
            <person name="Macko-Podgorni A."/>
            <person name="Moranska E."/>
            <person name="Grzebelus E."/>
            <person name="Grzebelus D."/>
            <person name="Ashrafi H."/>
            <person name="Zheng Z."/>
            <person name="Cheng S."/>
            <person name="Spooner D."/>
            <person name="Van Deynze A."/>
            <person name="Simon P."/>
        </authorList>
    </citation>
    <scope>NUCLEOTIDE SEQUENCE</scope>
    <source>
        <tissue evidence="18">Leaf</tissue>
    </source>
</reference>
<dbReference type="Gene3D" id="3.40.1170.60">
    <property type="match status" value="1"/>
</dbReference>
<feature type="domain" description="BRCT" evidence="16">
    <location>
        <begin position="26"/>
        <end position="117"/>
    </location>
</feature>
<keyword evidence="10 13" id="KW-0238">DNA-binding</keyword>
<feature type="compositionally biased region" description="Polar residues" evidence="15">
    <location>
        <begin position="945"/>
        <end position="961"/>
    </location>
</feature>
<evidence type="ECO:0000256" key="4">
    <source>
        <dbReference type="ARBA" id="ARBA00022634"/>
    </source>
</evidence>
<evidence type="ECO:0000313" key="18">
    <source>
        <dbReference type="EMBL" id="WOH13922.1"/>
    </source>
</evidence>
<proteinExistence type="inferred from homology"/>
<comment type="similarity">
    <text evidence="2 13">Belongs to the DNA polymerase type-Y family.</text>
</comment>
<keyword evidence="12 13" id="KW-0539">Nucleus</keyword>
<dbReference type="InterPro" id="IPR036775">
    <property type="entry name" value="DNA_pol_Y-fam_lit_finger_sf"/>
</dbReference>
<feature type="compositionally biased region" description="Polar residues" evidence="15">
    <location>
        <begin position="272"/>
        <end position="281"/>
    </location>
</feature>
<dbReference type="GO" id="GO:0017125">
    <property type="term" value="F:deoxycytidyl transferase activity"/>
    <property type="evidence" value="ECO:0007669"/>
    <property type="project" value="TreeGrafter"/>
</dbReference>
<evidence type="ECO:0000313" key="19">
    <source>
        <dbReference type="Proteomes" id="UP000077755"/>
    </source>
</evidence>
<dbReference type="CDD" id="cd01701">
    <property type="entry name" value="PolY_Rev1"/>
    <property type="match status" value="1"/>
</dbReference>
<dbReference type="CDD" id="cd17719">
    <property type="entry name" value="BRCT_Rev1"/>
    <property type="match status" value="1"/>
</dbReference>
<name>A0AAF0XV43_DAUCS</name>
<feature type="binding site" evidence="14">
    <location>
        <position position="460"/>
    </location>
    <ligand>
        <name>Mg(2+)</name>
        <dbReference type="ChEBI" id="CHEBI:18420"/>
        <label>1</label>
    </ligand>
</feature>
<dbReference type="InterPro" id="IPR001357">
    <property type="entry name" value="BRCT_dom"/>
</dbReference>
<accession>A0AAF0XV43</accession>
<dbReference type="SMART" id="SM00292">
    <property type="entry name" value="BRCT"/>
    <property type="match status" value="1"/>
</dbReference>
<comment type="subcellular location">
    <subcellularLocation>
        <location evidence="1 13">Nucleus</location>
    </subcellularLocation>
</comment>
<dbReference type="Gene3D" id="1.10.150.20">
    <property type="entry name" value="5' to 3' exonuclease, C-terminal subdomain"/>
    <property type="match status" value="1"/>
</dbReference>
<evidence type="ECO:0000256" key="12">
    <source>
        <dbReference type="ARBA" id="ARBA00023242"/>
    </source>
</evidence>
<dbReference type="EMBL" id="CP093351">
    <property type="protein sequence ID" value="WOH13922.1"/>
    <property type="molecule type" value="Genomic_DNA"/>
</dbReference>
<keyword evidence="19" id="KW-1185">Reference proteome</keyword>
<feature type="region of interest" description="Disordered" evidence="15">
    <location>
        <begin position="268"/>
        <end position="287"/>
    </location>
</feature>
<keyword evidence="5 13" id="KW-0808">Transferase</keyword>
<dbReference type="InterPro" id="IPR043128">
    <property type="entry name" value="Rev_trsase/Diguanyl_cyclase"/>
</dbReference>
<dbReference type="InterPro" id="IPR001126">
    <property type="entry name" value="UmuC"/>
</dbReference>
<dbReference type="Gene3D" id="3.30.1490.100">
    <property type="entry name" value="DNA polymerase, Y-family, little finger domain"/>
    <property type="match status" value="1"/>
</dbReference>
<dbReference type="Pfam" id="PF00817">
    <property type="entry name" value="IMS"/>
    <property type="match status" value="1"/>
</dbReference>
<dbReference type="FunFam" id="3.30.70.270:FF:000019">
    <property type="entry name" value="DNA repair protein REV1"/>
    <property type="match status" value="1"/>
</dbReference>
<dbReference type="GO" id="GO:0046872">
    <property type="term" value="F:metal ion binding"/>
    <property type="evidence" value="ECO:0007669"/>
    <property type="project" value="UniProtKB-KW"/>
</dbReference>
<dbReference type="Pfam" id="PF00533">
    <property type="entry name" value="BRCT"/>
    <property type="match status" value="1"/>
</dbReference>
<dbReference type="GO" id="GO:0042276">
    <property type="term" value="P:error-prone translesion synthesis"/>
    <property type="evidence" value="ECO:0007669"/>
    <property type="project" value="InterPro"/>
</dbReference>
<evidence type="ECO:0000256" key="10">
    <source>
        <dbReference type="ARBA" id="ARBA00023125"/>
    </source>
</evidence>
<dbReference type="PIRSF" id="PIRSF036573">
    <property type="entry name" value="REV1"/>
    <property type="match status" value="1"/>
</dbReference>
<gene>
    <name evidence="18" type="ORF">DCAR_0933435</name>
</gene>
<keyword evidence="8 13" id="KW-0227">DNA damage</keyword>
<dbReference type="GO" id="GO:0003684">
    <property type="term" value="F:damaged DNA binding"/>
    <property type="evidence" value="ECO:0007669"/>
    <property type="project" value="UniProtKB-UniRule"/>
</dbReference>
<evidence type="ECO:0000256" key="5">
    <source>
        <dbReference type="ARBA" id="ARBA00022679"/>
    </source>
</evidence>
<dbReference type="NCBIfam" id="NF002677">
    <property type="entry name" value="PRK02406.1"/>
    <property type="match status" value="1"/>
</dbReference>
<dbReference type="Pfam" id="PF21999">
    <property type="entry name" value="IMS_HHH_1"/>
    <property type="match status" value="1"/>
</dbReference>
<evidence type="ECO:0000256" key="1">
    <source>
        <dbReference type="ARBA" id="ARBA00004123"/>
    </source>
</evidence>
<dbReference type="PROSITE" id="PS50173">
    <property type="entry name" value="UMUC"/>
    <property type="match status" value="1"/>
</dbReference>
<dbReference type="Gene3D" id="6.10.250.1490">
    <property type="match status" value="1"/>
</dbReference>
<evidence type="ECO:0000259" key="16">
    <source>
        <dbReference type="PROSITE" id="PS50172"/>
    </source>
</evidence>
<feature type="domain" description="UmuC" evidence="17">
    <location>
        <begin position="358"/>
        <end position="539"/>
    </location>
</feature>
<dbReference type="InterPro" id="IPR043502">
    <property type="entry name" value="DNA/RNA_pol_sf"/>
</dbReference>
<evidence type="ECO:0000256" key="9">
    <source>
        <dbReference type="ARBA" id="ARBA00022842"/>
    </source>
</evidence>
<feature type="binding site" evidence="14">
    <location>
        <position position="362"/>
    </location>
    <ligand>
        <name>Mg(2+)</name>
        <dbReference type="ChEBI" id="CHEBI:18420"/>
        <label>1</label>
    </ligand>
</feature>
<evidence type="ECO:0000256" key="11">
    <source>
        <dbReference type="ARBA" id="ARBA00023204"/>
    </source>
</evidence>
<feature type="region of interest" description="Disordered" evidence="15">
    <location>
        <begin position="934"/>
        <end position="961"/>
    </location>
</feature>
<dbReference type="Pfam" id="PF11799">
    <property type="entry name" value="IMS_C"/>
    <property type="match status" value="1"/>
</dbReference>
<evidence type="ECO:0000256" key="6">
    <source>
        <dbReference type="ARBA" id="ARBA00022695"/>
    </source>
</evidence>
<dbReference type="InterPro" id="IPR036420">
    <property type="entry name" value="BRCT_dom_sf"/>
</dbReference>
<dbReference type="SUPFAM" id="SSF52113">
    <property type="entry name" value="BRCT domain"/>
    <property type="match status" value="1"/>
</dbReference>
<dbReference type="GO" id="GO:0070987">
    <property type="term" value="P:error-free translesion synthesis"/>
    <property type="evidence" value="ECO:0007669"/>
    <property type="project" value="TreeGrafter"/>
</dbReference>
<keyword evidence="4 13" id="KW-0237">DNA synthesis</keyword>
<dbReference type="Gene3D" id="3.30.70.270">
    <property type="match status" value="1"/>
</dbReference>
<reference evidence="18" key="2">
    <citation type="submission" date="2022-03" db="EMBL/GenBank/DDBJ databases">
        <title>Draft title - Genomic analysis of global carrot germplasm unveils the trajectory of domestication and the origin of high carotenoid orange carrot.</title>
        <authorList>
            <person name="Iorizzo M."/>
            <person name="Ellison S."/>
            <person name="Senalik D."/>
            <person name="Macko-Podgorni A."/>
            <person name="Grzebelus D."/>
            <person name="Bostan H."/>
            <person name="Rolling W."/>
            <person name="Curaba J."/>
            <person name="Simon P."/>
        </authorList>
    </citation>
    <scope>NUCLEOTIDE SEQUENCE</scope>
    <source>
        <tissue evidence="18">Leaf</tissue>
    </source>
</reference>
<keyword evidence="6 13" id="KW-0548">Nucleotidyltransferase</keyword>
<keyword evidence="7 14" id="KW-0479">Metal-binding</keyword>
<dbReference type="PANTHER" id="PTHR45990">
    <property type="entry name" value="DNA REPAIR PROTEIN REV1"/>
    <property type="match status" value="1"/>
</dbReference>
<feature type="binding site" evidence="14">
    <location>
        <position position="459"/>
    </location>
    <ligand>
        <name>Mg(2+)</name>
        <dbReference type="ChEBI" id="CHEBI:18420"/>
        <label>1</label>
    </ligand>
</feature>
<dbReference type="InterPro" id="IPR053848">
    <property type="entry name" value="IMS_HHH_1"/>
</dbReference>
<evidence type="ECO:0000256" key="3">
    <source>
        <dbReference type="ARBA" id="ARBA00020399"/>
    </source>
</evidence>
<dbReference type="FunFam" id="3.40.50.10190:FF:000011">
    <property type="entry name" value="DNA repair protein REV1"/>
    <property type="match status" value="1"/>
</dbReference>
<evidence type="ECO:0000256" key="2">
    <source>
        <dbReference type="ARBA" id="ARBA00010945"/>
    </source>
</evidence>
<evidence type="ECO:0000256" key="15">
    <source>
        <dbReference type="SAM" id="MobiDB-lite"/>
    </source>
</evidence>
<dbReference type="Gene3D" id="3.40.50.10190">
    <property type="entry name" value="BRCT domain"/>
    <property type="match status" value="1"/>
</dbReference>
<dbReference type="InterPro" id="IPR017961">
    <property type="entry name" value="DNA_pol_Y-fam_little_finger"/>
</dbReference>
<evidence type="ECO:0000256" key="7">
    <source>
        <dbReference type="ARBA" id="ARBA00022723"/>
    </source>
</evidence>
<dbReference type="FunFam" id="3.40.1170.60:FF:000004">
    <property type="entry name" value="DNA repair protein REV1"/>
    <property type="match status" value="1"/>
</dbReference>
<dbReference type="InterPro" id="IPR012112">
    <property type="entry name" value="REV1"/>
</dbReference>
<sequence length="1110" mass="123327">MAVKNQKLHEQFDAAASTTFQGELSSGKPIFHGVSIFVDGFTIPSSQELRGYMLKHGGRFENYFSRHRVTHIICSNLPDSKIKNLRSFSAGLPVLKPTWVLDSVAANKLLSWHSYQLDQIATETQGQPKLSAFFPLKRSPFSCNYATNAIGQPLSKIEDQTPKLDAVVTNNSFGEGETRKETEQCDVLSDIQLKVDSAVNKNSYGESQFLEEITHANIETDIPLNESLIKAKDEEIGCNDVKLCEPSTSEPGDATSDSILAENELKFISPGEPSTSHSTYSTDKHNISESSNSRIVMSSSHSTLEDPNFVENYFKHSRLHFIGTWRNRYRKLFPATYSGTKGTNSSLHTRLTDEQATVIHVDMDCFFVSVVIRNNPELQNKPVAVCHSDNPRGTAEISSANYPARAYGVRAGIFVRDAKSMCPDLVIVPYNFEAYEEVADQFYGILHKHCNKVQAVSCDEAFLDVSDSKIEDHQCLASIIRKEVFDTTGCKASVGIAGNMLMARLATRNAKPDGQCYIPADKVEEYLNELPIKALPGIGHVLEDKLKRREVKTCKQLRLISKESLQKEFGLKTGDMLWNYSRGIDNRSVGAFQESKSIGAEVNWGVRFNNLEHCQYFLLNLCKEVSLRLQGAGVQGRTFTLKVKKRKTDAGDPVKYMGCGDCENLSHSLTVPMATDDVDGLHRIAIKLFDLFHIDVKEIRGMGLQVSKLENADSGHQGNQKNFLRSWLISASSTNRDQCEVKSIAEGKNQNADGNLGQQSCTNMIVGSDILSSEGHVNRDSVLPPLCDLDMGVIENLPPDVFSELNNRYSGKLISFMSKRKGKLAESNIGGMGTSVPSVVPLRPCKAEKTCRYICFVCSEIFACFFLIKQSTVKEVSVTAASGMVAGNNGSSFSRNIDVMPYSLSQIDVSVLHQLPEEMKAEFLELLPAHRKQECNSDPVPAESCPQQSSDSEYTHNLSGSRGSISANEYWLGNPPKWVENFKMSSCLVLNIFADNYYKSGSAGKLSSILQRARSNFVPSLGLTPDGLDDAILCLCNLFKQYIEVKIETDIEEIYLCFRLLKRLSKKSTFFLEAYNVILPEIQSISNNLSIEALKLKFEEIFQNQAPRAS</sequence>
<evidence type="ECO:0000256" key="13">
    <source>
        <dbReference type="PIRNR" id="PIRNR036573"/>
    </source>
</evidence>
<keyword evidence="9 14" id="KW-0460">Magnesium</keyword>
<comment type="cofactor">
    <cofactor evidence="14">
        <name>Mg(2+)</name>
        <dbReference type="ChEBI" id="CHEBI:18420"/>
    </cofactor>
    <text evidence="14">Binds 2 magnesium ions.</text>
</comment>
<comment type="function">
    <text evidence="13">Deoxycytidyl transferase involved in DNA repair. Transfers a dCMP residue from dCTP to the 3'-end of a DNA primer in a template-dependent reaction. May assist in the first step in the bypass of abasic lesions by the insertion of a nucleotide opposite the lesion. Required for normal induction of mutations by physical and chemical agents.</text>
</comment>
<dbReference type="GO" id="GO:0005634">
    <property type="term" value="C:nucleus"/>
    <property type="evidence" value="ECO:0007669"/>
    <property type="project" value="UniProtKB-SubCell"/>
</dbReference>
<keyword evidence="11 13" id="KW-0234">DNA repair</keyword>
<dbReference type="PROSITE" id="PS50172">
    <property type="entry name" value="BRCT"/>
    <property type="match status" value="1"/>
</dbReference>
<protein>
    <recommendedName>
        <fullName evidence="3 13">DNA repair protein REV1</fullName>
        <ecNumber evidence="13">2.7.7.-</ecNumber>
    </recommendedName>
</protein>
<dbReference type="SUPFAM" id="SSF56672">
    <property type="entry name" value="DNA/RNA polymerases"/>
    <property type="match status" value="1"/>
</dbReference>
<dbReference type="SUPFAM" id="SSF100879">
    <property type="entry name" value="Lesion bypass DNA polymerase (Y-family), little finger domain"/>
    <property type="match status" value="1"/>
</dbReference>